<evidence type="ECO:0000313" key="4">
    <source>
        <dbReference type="Proteomes" id="UP000183915"/>
    </source>
</evidence>
<evidence type="ECO:0000259" key="2">
    <source>
        <dbReference type="Pfam" id="PF02510"/>
    </source>
</evidence>
<reference evidence="3 4" key="1">
    <citation type="submission" date="2016-10" db="EMBL/GenBank/DDBJ databases">
        <authorList>
            <person name="Varghese N."/>
            <person name="Submissions S."/>
        </authorList>
    </citation>
    <scope>NUCLEOTIDE SEQUENCE [LARGE SCALE GENOMIC DNA]</scope>
    <source>
        <strain evidence="3 4">BS3780</strain>
    </source>
</reference>
<feature type="domain" description="Surface presentation of antigen" evidence="2">
    <location>
        <begin position="234"/>
        <end position="296"/>
    </location>
</feature>
<protein>
    <recommendedName>
        <fullName evidence="2">Surface presentation of antigen domain-containing protein</fullName>
    </recommendedName>
</protein>
<name>A0ABY0Z8V8_9PSED</name>
<dbReference type="Pfam" id="PF02510">
    <property type="entry name" value="SPAN"/>
    <property type="match status" value="1"/>
</dbReference>
<accession>A0ABY0Z8V8</accession>
<organism evidence="3 4">
    <name type="scientific">Pseudomonas kilonensis</name>
    <dbReference type="NCBI Taxonomy" id="132476"/>
    <lineage>
        <taxon>Bacteria</taxon>
        <taxon>Pseudomonadati</taxon>
        <taxon>Pseudomonadota</taxon>
        <taxon>Gammaproteobacteria</taxon>
        <taxon>Pseudomonadales</taxon>
        <taxon>Pseudomonadaceae</taxon>
        <taxon>Pseudomonas</taxon>
    </lineage>
</organism>
<proteinExistence type="predicted"/>
<gene>
    <name evidence="3" type="ORF">SAMN04490188_3846</name>
</gene>
<dbReference type="RefSeq" id="WP_053186772.1">
    <property type="nucleotide sequence ID" value="NZ_FNTT01000002.1"/>
</dbReference>
<comment type="caution">
    <text evidence="3">The sequence shown here is derived from an EMBL/GenBank/DDBJ whole genome shotgun (WGS) entry which is preliminary data.</text>
</comment>
<evidence type="ECO:0000256" key="1">
    <source>
        <dbReference type="SAM" id="MobiDB-lite"/>
    </source>
</evidence>
<dbReference type="EMBL" id="FNTT01000002">
    <property type="protein sequence ID" value="SEE43734.1"/>
    <property type="molecule type" value="Genomic_DNA"/>
</dbReference>
<sequence>MKEVCVPPTRLVHALEPVDEDPLDELQDLLIPVQEDELPQGVLDLVVALVRQQRPLMETARVPVWQAMSVGQETQALDRDETQPIARETRAVEPDGRRLPARETIAVPQAGPLFSEPTQRPSPQRLQPVVAVIDKATVPRDGVSTEPLPMAPVIVPRARSAPRIDEQLPQAPLSFQGARHGSPVAPVALPAPALPPALPPTLPPALEVMVEALPDTGRGLLQIPFSRGAASGQITISRLPEEPTRNLTLSPSNALVLEQLKAPFELAREPAWRLADSGGEQPRQGSHQAPDEEQDEQGERPA</sequence>
<feature type="region of interest" description="Disordered" evidence="1">
    <location>
        <begin position="268"/>
        <end position="302"/>
    </location>
</feature>
<dbReference type="InterPro" id="IPR056746">
    <property type="entry name" value="SPAN_dom"/>
</dbReference>
<keyword evidence="4" id="KW-1185">Reference proteome</keyword>
<evidence type="ECO:0000313" key="3">
    <source>
        <dbReference type="EMBL" id="SEE43734.1"/>
    </source>
</evidence>
<dbReference type="Proteomes" id="UP000183915">
    <property type="component" value="Unassembled WGS sequence"/>
</dbReference>